<dbReference type="Gene3D" id="3.40.50.300">
    <property type="entry name" value="P-loop containing nucleotide triphosphate hydrolases"/>
    <property type="match status" value="1"/>
</dbReference>
<dbReference type="EMBL" id="KZ345135">
    <property type="protein sequence ID" value="PIO75504.1"/>
    <property type="molecule type" value="Genomic_DNA"/>
</dbReference>
<organism evidence="6 7">
    <name type="scientific">Teladorsagia circumcincta</name>
    <name type="common">Brown stomach worm</name>
    <name type="synonym">Ostertagia circumcincta</name>
    <dbReference type="NCBI Taxonomy" id="45464"/>
    <lineage>
        <taxon>Eukaryota</taxon>
        <taxon>Metazoa</taxon>
        <taxon>Ecdysozoa</taxon>
        <taxon>Nematoda</taxon>
        <taxon>Chromadorea</taxon>
        <taxon>Rhabditida</taxon>
        <taxon>Rhabditina</taxon>
        <taxon>Rhabditomorpha</taxon>
        <taxon>Strongyloidea</taxon>
        <taxon>Trichostrongylidae</taxon>
        <taxon>Teladorsagia</taxon>
    </lineage>
</organism>
<evidence type="ECO:0000313" key="6">
    <source>
        <dbReference type="EMBL" id="PIO75504.1"/>
    </source>
</evidence>
<proteinExistence type="predicted"/>
<dbReference type="PANTHER" id="PTHR10218:SF232">
    <property type="entry name" value="GUANINE NUCLEOTIDE-BINDING PROTEIN ALPHA-1 SUBUNIT"/>
    <property type="match status" value="1"/>
</dbReference>
<dbReference type="GO" id="GO:0005525">
    <property type="term" value="F:GTP binding"/>
    <property type="evidence" value="ECO:0007669"/>
    <property type="project" value="UniProtKB-KW"/>
</dbReference>
<keyword evidence="3" id="KW-0807">Transducer</keyword>
<dbReference type="GO" id="GO:0003924">
    <property type="term" value="F:GTPase activity"/>
    <property type="evidence" value="ECO:0007669"/>
    <property type="project" value="InterPro"/>
</dbReference>
<dbReference type="AlphaFoldDB" id="A0A2G9UZ51"/>
<dbReference type="InterPro" id="IPR011025">
    <property type="entry name" value="GproteinA_insert"/>
</dbReference>
<dbReference type="GO" id="GO:0005834">
    <property type="term" value="C:heterotrimeric G-protein complex"/>
    <property type="evidence" value="ECO:0007669"/>
    <property type="project" value="TreeGrafter"/>
</dbReference>
<keyword evidence="1 4" id="KW-0547">Nucleotide-binding</keyword>
<evidence type="ECO:0000313" key="7">
    <source>
        <dbReference type="Proteomes" id="UP000230423"/>
    </source>
</evidence>
<dbReference type="GO" id="GO:0005737">
    <property type="term" value="C:cytoplasm"/>
    <property type="evidence" value="ECO:0007669"/>
    <property type="project" value="TreeGrafter"/>
</dbReference>
<dbReference type="GO" id="GO:0007188">
    <property type="term" value="P:adenylate cyclase-modulating G protein-coupled receptor signaling pathway"/>
    <property type="evidence" value="ECO:0007669"/>
    <property type="project" value="TreeGrafter"/>
</dbReference>
<dbReference type="Pfam" id="PF00503">
    <property type="entry name" value="G-alpha"/>
    <property type="match status" value="1"/>
</dbReference>
<dbReference type="InterPro" id="IPR001019">
    <property type="entry name" value="Gprotein_alpha_su"/>
</dbReference>
<dbReference type="PANTHER" id="PTHR10218">
    <property type="entry name" value="GTP-BINDING PROTEIN ALPHA SUBUNIT"/>
    <property type="match status" value="1"/>
</dbReference>
<keyword evidence="5" id="KW-0479">Metal-binding</keyword>
<protein>
    <submittedName>
        <fullName evidence="6">G-protein alpha subunit</fullName>
    </submittedName>
</protein>
<dbReference type="SUPFAM" id="SSF52540">
    <property type="entry name" value="P-loop containing nucleoside triphosphate hydrolases"/>
    <property type="match status" value="1"/>
</dbReference>
<keyword evidence="7" id="KW-1185">Reference proteome</keyword>
<evidence type="ECO:0000256" key="4">
    <source>
        <dbReference type="PIRSR" id="PIRSR601019-1"/>
    </source>
</evidence>
<dbReference type="SUPFAM" id="SSF47895">
    <property type="entry name" value="Transducin (alpha subunit), insertion domain"/>
    <property type="match status" value="1"/>
</dbReference>
<name>A0A2G9UZ51_TELCI</name>
<dbReference type="OrthoDB" id="5817230at2759"/>
<dbReference type="GO" id="GO:0046872">
    <property type="term" value="F:metal ion binding"/>
    <property type="evidence" value="ECO:0007669"/>
    <property type="project" value="UniProtKB-KW"/>
</dbReference>
<accession>A0A2G9UZ51</accession>
<evidence type="ECO:0000256" key="3">
    <source>
        <dbReference type="ARBA" id="ARBA00023224"/>
    </source>
</evidence>
<evidence type="ECO:0000256" key="2">
    <source>
        <dbReference type="ARBA" id="ARBA00023134"/>
    </source>
</evidence>
<reference evidence="6 7" key="1">
    <citation type="submission" date="2015-09" db="EMBL/GenBank/DDBJ databases">
        <title>Draft genome of the parasitic nematode Teladorsagia circumcincta isolate WARC Sus (inbred).</title>
        <authorList>
            <person name="Mitreva M."/>
        </authorList>
    </citation>
    <scope>NUCLEOTIDE SEQUENCE [LARGE SCALE GENOMIC DNA]</scope>
    <source>
        <strain evidence="6 7">S</strain>
    </source>
</reference>
<keyword evidence="5" id="KW-0460">Magnesium</keyword>
<dbReference type="GO" id="GO:0001664">
    <property type="term" value="F:G protein-coupled receptor binding"/>
    <property type="evidence" value="ECO:0007669"/>
    <property type="project" value="TreeGrafter"/>
</dbReference>
<evidence type="ECO:0000256" key="5">
    <source>
        <dbReference type="PIRSR" id="PIRSR601019-2"/>
    </source>
</evidence>
<evidence type="ECO:0000256" key="1">
    <source>
        <dbReference type="ARBA" id="ARBA00022741"/>
    </source>
</evidence>
<sequence length="139" mass="14978">MKHVKSKKNFGVYDCPGMGNCDSASAELGKRSRKINAIIEHDKKANETVVKLLLLGAGESGKSTILKQMNTAAGLFRIIHDNGFSPDEAEQKISVVCANTVQSIGALIDGMKILNIPFASKQSLWSGGRVYDTRALTVL</sequence>
<dbReference type="Proteomes" id="UP000230423">
    <property type="component" value="Unassembled WGS sequence"/>
</dbReference>
<gene>
    <name evidence="6" type="ORF">TELCIR_02441</name>
</gene>
<feature type="binding site" evidence="5">
    <location>
        <position position="63"/>
    </location>
    <ligand>
        <name>Mg(2+)</name>
        <dbReference type="ChEBI" id="CHEBI:18420"/>
    </ligand>
</feature>
<dbReference type="GO" id="GO:0031683">
    <property type="term" value="F:G-protein beta/gamma-subunit complex binding"/>
    <property type="evidence" value="ECO:0007669"/>
    <property type="project" value="InterPro"/>
</dbReference>
<feature type="binding site" evidence="4">
    <location>
        <begin position="59"/>
        <end position="64"/>
    </location>
    <ligand>
        <name>GTP</name>
        <dbReference type="ChEBI" id="CHEBI:37565"/>
    </ligand>
</feature>
<keyword evidence="2 4" id="KW-0342">GTP-binding</keyword>
<dbReference type="InterPro" id="IPR027417">
    <property type="entry name" value="P-loop_NTPase"/>
</dbReference>